<dbReference type="InterPro" id="IPR047817">
    <property type="entry name" value="ABC2_TM_bact-type"/>
</dbReference>
<feature type="transmembrane region" description="Helical" evidence="5">
    <location>
        <begin position="75"/>
        <end position="100"/>
    </location>
</feature>
<feature type="transmembrane region" description="Helical" evidence="5">
    <location>
        <begin position="187"/>
        <end position="208"/>
    </location>
</feature>
<dbReference type="Proteomes" id="UP000190857">
    <property type="component" value="Unassembled WGS sequence"/>
</dbReference>
<feature type="domain" description="ABC transmembrane type-2" evidence="6">
    <location>
        <begin position="37"/>
        <end position="266"/>
    </location>
</feature>
<dbReference type="InterPro" id="IPR051784">
    <property type="entry name" value="Nod_factor_ABC_transporter"/>
</dbReference>
<keyword evidence="3 5" id="KW-1133">Transmembrane helix</keyword>
<organism evidence="7 8">
    <name type="scientific">Okibacterium fritillariae</name>
    <dbReference type="NCBI Taxonomy" id="123320"/>
    <lineage>
        <taxon>Bacteria</taxon>
        <taxon>Bacillati</taxon>
        <taxon>Actinomycetota</taxon>
        <taxon>Actinomycetes</taxon>
        <taxon>Micrococcales</taxon>
        <taxon>Microbacteriaceae</taxon>
        <taxon>Okibacterium</taxon>
    </lineage>
</organism>
<evidence type="ECO:0000313" key="8">
    <source>
        <dbReference type="Proteomes" id="UP000190857"/>
    </source>
</evidence>
<evidence type="ECO:0000256" key="4">
    <source>
        <dbReference type="ARBA" id="ARBA00023136"/>
    </source>
</evidence>
<evidence type="ECO:0000256" key="5">
    <source>
        <dbReference type="SAM" id="Phobius"/>
    </source>
</evidence>
<accession>A0A1T5KZW5</accession>
<evidence type="ECO:0000256" key="2">
    <source>
        <dbReference type="ARBA" id="ARBA00022692"/>
    </source>
</evidence>
<protein>
    <submittedName>
        <fullName evidence="7">ABC-2 type transport system permease protein</fullName>
    </submittedName>
</protein>
<dbReference type="InterPro" id="IPR013525">
    <property type="entry name" value="ABC2_TM"/>
</dbReference>
<dbReference type="Pfam" id="PF12698">
    <property type="entry name" value="ABC2_membrane_3"/>
    <property type="match status" value="1"/>
</dbReference>
<reference evidence="7 8" key="1">
    <citation type="submission" date="2017-02" db="EMBL/GenBank/DDBJ databases">
        <authorList>
            <person name="Peterson S.W."/>
        </authorList>
    </citation>
    <scope>NUCLEOTIDE SEQUENCE [LARGE SCALE GENOMIC DNA]</scope>
    <source>
        <strain evidence="7 8">VKM Ac-2059</strain>
    </source>
</reference>
<keyword evidence="4 5" id="KW-0472">Membrane</keyword>
<evidence type="ECO:0000313" key="7">
    <source>
        <dbReference type="EMBL" id="SKC69254.1"/>
    </source>
</evidence>
<dbReference type="PANTHER" id="PTHR43229:SF6">
    <property type="entry name" value="ABC-TYPE MULTIDRUG TRANSPORT SYSTEM, PERMEASE COMPONENT"/>
    <property type="match status" value="1"/>
</dbReference>
<dbReference type="STRING" id="123320.SAMN06309945_2772"/>
<evidence type="ECO:0000259" key="6">
    <source>
        <dbReference type="PROSITE" id="PS51012"/>
    </source>
</evidence>
<name>A0A1T5KZW5_9MICO</name>
<feature type="transmembrane region" description="Helical" evidence="5">
    <location>
        <begin position="242"/>
        <end position="263"/>
    </location>
</feature>
<dbReference type="PANTHER" id="PTHR43229">
    <property type="entry name" value="NODULATION PROTEIN J"/>
    <property type="match status" value="1"/>
</dbReference>
<keyword evidence="2 5" id="KW-0812">Transmembrane</keyword>
<dbReference type="AlphaFoldDB" id="A0A1T5KZW5"/>
<dbReference type="RefSeq" id="WP_079728775.1">
    <property type="nucleotide sequence ID" value="NZ_FUZP01000003.1"/>
</dbReference>
<evidence type="ECO:0000256" key="1">
    <source>
        <dbReference type="ARBA" id="ARBA00004141"/>
    </source>
</evidence>
<dbReference type="OrthoDB" id="5079470at2"/>
<sequence>MSAVTPPTVRPRAAGPARRSPFVEVSRASALELLRNGKIVASMMFMFGFFLLLIVWLNAVLAGSSDVPGGDYLRLNLATCIVVGYLAIAITGTTVPLVALRERGTLRLLGTTPLKRLTFLLAQTPARFALGAAEAVVILAIAIARGYLDPLQTLRLSVTLLLGLVMLFSFGYLLASRLRNAEVANQFTGLIPIVVLLTSGTVFPPSLFPDWLVPVLNAIPTAWFIQAAGADLSGYTPFTSVYVLWALMAAATVVATLLAARLFRWDIREG</sequence>
<dbReference type="PROSITE" id="PS51012">
    <property type="entry name" value="ABC_TM2"/>
    <property type="match status" value="1"/>
</dbReference>
<keyword evidence="8" id="KW-1185">Reference proteome</keyword>
<feature type="transmembrane region" description="Helical" evidence="5">
    <location>
        <begin position="39"/>
        <end position="63"/>
    </location>
</feature>
<dbReference type="EMBL" id="FUZP01000003">
    <property type="protein sequence ID" value="SKC69254.1"/>
    <property type="molecule type" value="Genomic_DNA"/>
</dbReference>
<proteinExistence type="predicted"/>
<comment type="subcellular location">
    <subcellularLocation>
        <location evidence="1">Membrane</location>
        <topology evidence="1">Multi-pass membrane protein</topology>
    </subcellularLocation>
</comment>
<feature type="transmembrane region" description="Helical" evidence="5">
    <location>
        <begin position="154"/>
        <end position="175"/>
    </location>
</feature>
<dbReference type="GO" id="GO:0016020">
    <property type="term" value="C:membrane"/>
    <property type="evidence" value="ECO:0007669"/>
    <property type="project" value="UniProtKB-SubCell"/>
</dbReference>
<feature type="transmembrane region" description="Helical" evidence="5">
    <location>
        <begin position="128"/>
        <end position="148"/>
    </location>
</feature>
<dbReference type="GO" id="GO:0140359">
    <property type="term" value="F:ABC-type transporter activity"/>
    <property type="evidence" value="ECO:0007669"/>
    <property type="project" value="InterPro"/>
</dbReference>
<evidence type="ECO:0000256" key="3">
    <source>
        <dbReference type="ARBA" id="ARBA00022989"/>
    </source>
</evidence>
<gene>
    <name evidence="7" type="ORF">SAMN06309945_2772</name>
</gene>